<sequence>MNRPLTTLTFAVATATAGLFGGAALASADEPCTMPIADGQTAPCPPPVISTGPGENGPLKETPETPPLPDLPPFYDYPYDFYEFGEIPWLDPFVP</sequence>
<evidence type="ECO:0000256" key="2">
    <source>
        <dbReference type="SAM" id="SignalP"/>
    </source>
</evidence>
<reference evidence="3 4" key="1">
    <citation type="submission" date="2016-10" db="EMBL/GenBank/DDBJ databases">
        <authorList>
            <person name="de Groot N.N."/>
        </authorList>
    </citation>
    <scope>NUCLEOTIDE SEQUENCE [LARGE SCALE GENOMIC DNA]</scope>
    <source>
        <strain evidence="3 4">DSM 44215</strain>
    </source>
</reference>
<protein>
    <submittedName>
        <fullName evidence="3">Uncharacterized protein</fullName>
    </submittedName>
</protein>
<feature type="chain" id="PRO_5010363992" evidence="2">
    <location>
        <begin position="29"/>
        <end position="95"/>
    </location>
</feature>
<proteinExistence type="predicted"/>
<keyword evidence="2" id="KW-0732">Signal</keyword>
<dbReference type="Proteomes" id="UP000183180">
    <property type="component" value="Unassembled WGS sequence"/>
</dbReference>
<gene>
    <name evidence="3" type="ORF">SAMN04488548_134886</name>
</gene>
<organism evidence="3 4">
    <name type="scientific">Gordonia westfalica</name>
    <dbReference type="NCBI Taxonomy" id="158898"/>
    <lineage>
        <taxon>Bacteria</taxon>
        <taxon>Bacillati</taxon>
        <taxon>Actinomycetota</taxon>
        <taxon>Actinomycetes</taxon>
        <taxon>Mycobacteriales</taxon>
        <taxon>Gordoniaceae</taxon>
        <taxon>Gordonia</taxon>
    </lineage>
</organism>
<feature type="region of interest" description="Disordered" evidence="1">
    <location>
        <begin position="37"/>
        <end position="69"/>
    </location>
</feature>
<evidence type="ECO:0000256" key="1">
    <source>
        <dbReference type="SAM" id="MobiDB-lite"/>
    </source>
</evidence>
<feature type="signal peptide" evidence="2">
    <location>
        <begin position="1"/>
        <end position="28"/>
    </location>
</feature>
<dbReference type="AlphaFoldDB" id="A0A1H2I5W0"/>
<name>A0A1H2I5W0_9ACTN</name>
<dbReference type="OrthoDB" id="4382234at2"/>
<evidence type="ECO:0000313" key="4">
    <source>
        <dbReference type="Proteomes" id="UP000183180"/>
    </source>
</evidence>
<dbReference type="EMBL" id="FNLM01000034">
    <property type="protein sequence ID" value="SDU39424.1"/>
    <property type="molecule type" value="Genomic_DNA"/>
</dbReference>
<evidence type="ECO:0000313" key="3">
    <source>
        <dbReference type="EMBL" id="SDU39424.1"/>
    </source>
</evidence>
<accession>A0A1H2I5W0</accession>